<evidence type="ECO:0000313" key="3">
    <source>
        <dbReference type="RefSeq" id="XP_033584899.1"/>
    </source>
</evidence>
<protein>
    <submittedName>
        <fullName evidence="1 3">Uncharacterized protein</fullName>
    </submittedName>
</protein>
<dbReference type="GeneID" id="54465722"/>
<reference evidence="3" key="2">
    <citation type="submission" date="2020-04" db="EMBL/GenBank/DDBJ databases">
        <authorList>
            <consortium name="NCBI Genome Project"/>
        </authorList>
    </citation>
    <scope>NUCLEOTIDE SEQUENCE</scope>
    <source>
        <strain evidence="3">CBS 304.34</strain>
    </source>
</reference>
<name>A0A6A6ZCA3_9PEZI</name>
<sequence length="172" mass="19375">MFFLSCYRRWASFSSLLICKPSGRSWKSHELPNSGKDHDFTQACGFLLITCDGTSLATERLASPKDDYGNEGSRDLCLPVRTNWQYEALTTSLHFVFIQSLSGLVPPDILLHPPEVMTKSPLAAFSRIPSGEHTVFSNSPWHKWRWLDGAGLGKGISNLVLEGLLYWRCRRA</sequence>
<reference evidence="1 3" key="1">
    <citation type="journal article" date="2020" name="Stud. Mycol.">
        <title>101 Dothideomycetes genomes: a test case for predicting lifestyles and emergence of pathogens.</title>
        <authorList>
            <person name="Haridas S."/>
            <person name="Albert R."/>
            <person name="Binder M."/>
            <person name="Bloem J."/>
            <person name="Labutti K."/>
            <person name="Salamov A."/>
            <person name="Andreopoulos B."/>
            <person name="Baker S."/>
            <person name="Barry K."/>
            <person name="Bills G."/>
            <person name="Bluhm B."/>
            <person name="Cannon C."/>
            <person name="Castanera R."/>
            <person name="Culley D."/>
            <person name="Daum C."/>
            <person name="Ezra D."/>
            <person name="Gonzalez J."/>
            <person name="Henrissat B."/>
            <person name="Kuo A."/>
            <person name="Liang C."/>
            <person name="Lipzen A."/>
            <person name="Lutzoni F."/>
            <person name="Magnuson J."/>
            <person name="Mondo S."/>
            <person name="Nolan M."/>
            <person name="Ohm R."/>
            <person name="Pangilinan J."/>
            <person name="Park H.-J."/>
            <person name="Ramirez L."/>
            <person name="Alfaro M."/>
            <person name="Sun H."/>
            <person name="Tritt A."/>
            <person name="Yoshinaga Y."/>
            <person name="Zwiers L.-H."/>
            <person name="Turgeon B."/>
            <person name="Goodwin S."/>
            <person name="Spatafora J."/>
            <person name="Crous P."/>
            <person name="Grigoriev I."/>
        </authorList>
    </citation>
    <scope>NUCLEOTIDE SEQUENCE</scope>
    <source>
        <strain evidence="1 3">CBS 304.34</strain>
    </source>
</reference>
<dbReference type="EMBL" id="MU003692">
    <property type="protein sequence ID" value="KAF2817935.1"/>
    <property type="molecule type" value="Genomic_DNA"/>
</dbReference>
<evidence type="ECO:0000313" key="2">
    <source>
        <dbReference type="Proteomes" id="UP000504636"/>
    </source>
</evidence>
<keyword evidence="2" id="KW-1185">Reference proteome</keyword>
<dbReference type="RefSeq" id="XP_033584899.1">
    <property type="nucleotide sequence ID" value="XM_033724829.1"/>
</dbReference>
<gene>
    <name evidence="1 3" type="ORF">BDZ99DRAFT_514156</name>
</gene>
<organism evidence="1">
    <name type="scientific">Mytilinidion resinicola</name>
    <dbReference type="NCBI Taxonomy" id="574789"/>
    <lineage>
        <taxon>Eukaryota</taxon>
        <taxon>Fungi</taxon>
        <taxon>Dikarya</taxon>
        <taxon>Ascomycota</taxon>
        <taxon>Pezizomycotina</taxon>
        <taxon>Dothideomycetes</taxon>
        <taxon>Pleosporomycetidae</taxon>
        <taxon>Mytilinidiales</taxon>
        <taxon>Mytilinidiaceae</taxon>
        <taxon>Mytilinidion</taxon>
    </lineage>
</organism>
<accession>A0A6A6ZCA3</accession>
<proteinExistence type="predicted"/>
<dbReference type="AlphaFoldDB" id="A0A6A6ZCA3"/>
<evidence type="ECO:0000313" key="1">
    <source>
        <dbReference type="EMBL" id="KAF2817935.1"/>
    </source>
</evidence>
<reference evidence="3" key="3">
    <citation type="submission" date="2025-04" db="UniProtKB">
        <authorList>
            <consortium name="RefSeq"/>
        </authorList>
    </citation>
    <scope>IDENTIFICATION</scope>
    <source>
        <strain evidence="3">CBS 304.34</strain>
    </source>
</reference>
<dbReference type="Proteomes" id="UP000504636">
    <property type="component" value="Unplaced"/>
</dbReference>